<dbReference type="Proteomes" id="UP001595692">
    <property type="component" value="Unassembled WGS sequence"/>
</dbReference>
<dbReference type="InterPro" id="IPR033116">
    <property type="entry name" value="TRYPSIN_SER"/>
</dbReference>
<keyword evidence="2" id="KW-0378">Hydrolase</keyword>
<feature type="signal peptide" evidence="4">
    <location>
        <begin position="1"/>
        <end position="21"/>
    </location>
</feature>
<dbReference type="RefSeq" id="WP_377153748.1">
    <property type="nucleotide sequence ID" value="NZ_JBHSAF010000014.1"/>
</dbReference>
<feature type="domain" description="Peptidase S1" evidence="5">
    <location>
        <begin position="26"/>
        <end position="265"/>
    </location>
</feature>
<organism evidence="6 7">
    <name type="scientific">Pseudaeromonas sharmana</name>
    <dbReference type="NCBI Taxonomy" id="328412"/>
    <lineage>
        <taxon>Bacteria</taxon>
        <taxon>Pseudomonadati</taxon>
        <taxon>Pseudomonadota</taxon>
        <taxon>Gammaproteobacteria</taxon>
        <taxon>Aeromonadales</taxon>
        <taxon>Aeromonadaceae</taxon>
        <taxon>Pseudaeromonas</taxon>
    </lineage>
</organism>
<dbReference type="GO" id="GO:0006508">
    <property type="term" value="P:proteolysis"/>
    <property type="evidence" value="ECO:0007669"/>
    <property type="project" value="UniProtKB-KW"/>
</dbReference>
<dbReference type="SMART" id="SM00020">
    <property type="entry name" value="Tryp_SPc"/>
    <property type="match status" value="1"/>
</dbReference>
<dbReference type="InterPro" id="IPR001254">
    <property type="entry name" value="Trypsin_dom"/>
</dbReference>
<sequence>MRLHKACLAVSLILAGPLAEAASTRIIGGEDSAAGTWPWIVSIETKGAVTPYWGHFCGGTLIAPQWVLTAAHCLVDETASSLVVRVGGYDLSSTSTAGTLGNPDQILVHPRYDGNSMDNDIALLHLSSAINSDAVSLISSAAMSTIVDDTLLTTMGWGNTSTTGDSYPTRLQEVEVPLVNQDICAQAYESNGTVVTDNMLCAGYIETGGKDSCQGDSGGPIVLGSDSSASQVGIVSFGEGCAEPGYPGIYTRLSNYHPWLNQHQQQLSMDTRVEMNWLPVGYAADATVAVTNRGSTAATITSVGIEDADVAVDASACLQAPLAAGASCDIALTVEGSSAGDKLDYLTLHSSGELTTLETRVAATILAPSTLTTPVSPTTQAMYNGGSSPWSDGNLSNSILPMVAGKGATGSTSVLQTIVDGPATVSFQWRVNNGDSYMGLYAFVDDTAKAKARNNVYDSTSLTIPSGQHLVTWYFAKPSYSLAIGEAQVANISVVASDGGSDDGSSGGGDTDSSSSGGGAAGAGLLALLAFGLAGRRRR</sequence>
<keyword evidence="7" id="KW-1185">Reference proteome</keyword>
<keyword evidence="2" id="KW-0720">Serine protease</keyword>
<evidence type="ECO:0000256" key="4">
    <source>
        <dbReference type="SAM" id="SignalP"/>
    </source>
</evidence>
<dbReference type="EMBL" id="JBHSAF010000014">
    <property type="protein sequence ID" value="MFC3914639.1"/>
    <property type="molecule type" value="Genomic_DNA"/>
</dbReference>
<keyword evidence="2 6" id="KW-0645">Protease</keyword>
<dbReference type="PANTHER" id="PTHR24252">
    <property type="entry name" value="ACROSIN-RELATED"/>
    <property type="match status" value="1"/>
</dbReference>
<feature type="compositionally biased region" description="Gly residues" evidence="3">
    <location>
        <begin position="505"/>
        <end position="519"/>
    </location>
</feature>
<evidence type="ECO:0000256" key="1">
    <source>
        <dbReference type="ARBA" id="ARBA00023157"/>
    </source>
</evidence>
<keyword evidence="1" id="KW-1015">Disulfide bond</keyword>
<feature type="chain" id="PRO_5045219775" evidence="4">
    <location>
        <begin position="22"/>
        <end position="539"/>
    </location>
</feature>
<reference evidence="7" key="1">
    <citation type="journal article" date="2019" name="Int. J. Syst. Evol. Microbiol.">
        <title>The Global Catalogue of Microorganisms (GCM) 10K type strain sequencing project: providing services to taxonomists for standard genome sequencing and annotation.</title>
        <authorList>
            <consortium name="The Broad Institute Genomics Platform"/>
            <consortium name="The Broad Institute Genome Sequencing Center for Infectious Disease"/>
            <person name="Wu L."/>
            <person name="Ma J."/>
        </authorList>
    </citation>
    <scope>NUCLEOTIDE SEQUENCE [LARGE SCALE GENOMIC DNA]</scope>
    <source>
        <strain evidence="7">CCUG 54939</strain>
    </source>
</reference>
<dbReference type="CDD" id="cd00190">
    <property type="entry name" value="Tryp_SPc"/>
    <property type="match status" value="1"/>
</dbReference>
<dbReference type="PROSITE" id="PS00135">
    <property type="entry name" value="TRYPSIN_SER"/>
    <property type="match status" value="1"/>
</dbReference>
<evidence type="ECO:0000313" key="6">
    <source>
        <dbReference type="EMBL" id="MFC3914639.1"/>
    </source>
</evidence>
<dbReference type="SUPFAM" id="SSF50494">
    <property type="entry name" value="Trypsin-like serine proteases"/>
    <property type="match status" value="1"/>
</dbReference>
<name>A0ABV8CRA1_9GAMM</name>
<evidence type="ECO:0000256" key="2">
    <source>
        <dbReference type="RuleBase" id="RU363034"/>
    </source>
</evidence>
<evidence type="ECO:0000259" key="5">
    <source>
        <dbReference type="PROSITE" id="PS50240"/>
    </source>
</evidence>
<dbReference type="PROSITE" id="PS00134">
    <property type="entry name" value="TRYPSIN_HIS"/>
    <property type="match status" value="1"/>
</dbReference>
<dbReference type="PANTHER" id="PTHR24252:SF7">
    <property type="entry name" value="HYALIN"/>
    <property type="match status" value="1"/>
</dbReference>
<protein>
    <submittedName>
        <fullName evidence="6">Serine protease</fullName>
    </submittedName>
</protein>
<accession>A0ABV8CRA1</accession>
<dbReference type="Gene3D" id="2.60.40.10">
    <property type="entry name" value="Immunoglobulins"/>
    <property type="match status" value="1"/>
</dbReference>
<gene>
    <name evidence="6" type="ORF">ACFOSS_14380</name>
</gene>
<proteinExistence type="predicted"/>
<dbReference type="Pfam" id="PF00089">
    <property type="entry name" value="Trypsin"/>
    <property type="match status" value="1"/>
</dbReference>
<dbReference type="InterPro" id="IPR018114">
    <property type="entry name" value="TRYPSIN_HIS"/>
</dbReference>
<dbReference type="InterPro" id="IPR001314">
    <property type="entry name" value="Peptidase_S1A"/>
</dbReference>
<dbReference type="PRINTS" id="PR00722">
    <property type="entry name" value="CHYMOTRYPSIN"/>
</dbReference>
<dbReference type="InterPro" id="IPR009003">
    <property type="entry name" value="Peptidase_S1_PA"/>
</dbReference>
<keyword evidence="4" id="KW-0732">Signal</keyword>
<comment type="caution">
    <text evidence="6">The sequence shown here is derived from an EMBL/GenBank/DDBJ whole genome shotgun (WGS) entry which is preliminary data.</text>
</comment>
<evidence type="ECO:0000256" key="3">
    <source>
        <dbReference type="SAM" id="MobiDB-lite"/>
    </source>
</evidence>
<evidence type="ECO:0000313" key="7">
    <source>
        <dbReference type="Proteomes" id="UP001595692"/>
    </source>
</evidence>
<feature type="region of interest" description="Disordered" evidence="3">
    <location>
        <begin position="500"/>
        <end position="519"/>
    </location>
</feature>
<dbReference type="Gene3D" id="2.40.10.10">
    <property type="entry name" value="Trypsin-like serine proteases"/>
    <property type="match status" value="1"/>
</dbReference>
<dbReference type="PROSITE" id="PS50240">
    <property type="entry name" value="TRYPSIN_DOM"/>
    <property type="match status" value="1"/>
</dbReference>
<dbReference type="InterPro" id="IPR043504">
    <property type="entry name" value="Peptidase_S1_PA_chymotrypsin"/>
</dbReference>
<dbReference type="GO" id="GO:0008233">
    <property type="term" value="F:peptidase activity"/>
    <property type="evidence" value="ECO:0007669"/>
    <property type="project" value="UniProtKB-KW"/>
</dbReference>
<dbReference type="InterPro" id="IPR013783">
    <property type="entry name" value="Ig-like_fold"/>
</dbReference>